<dbReference type="AlphaFoldDB" id="A0A3B6NN49"/>
<keyword evidence="3" id="KW-1185">Reference proteome</keyword>
<evidence type="ECO:0000313" key="3">
    <source>
        <dbReference type="Proteomes" id="UP000019116"/>
    </source>
</evidence>
<dbReference type="Gramene" id="TraesCS6A03G0344100.1">
    <property type="protein sequence ID" value="TraesCS6A03G0344100.1.CDS"/>
    <property type="gene ID" value="TraesCS6A03G0344100"/>
</dbReference>
<protein>
    <submittedName>
        <fullName evidence="2">Uncharacterized protein</fullName>
    </submittedName>
</protein>
<feature type="compositionally biased region" description="Polar residues" evidence="1">
    <location>
        <begin position="7"/>
        <end position="17"/>
    </location>
</feature>
<sequence>MVLAASLNRQGGFNTHSLGRPRDDCDAVRATATMEESMLVEFPPQRLPPEQESSRTSPSSWERLEHR</sequence>
<dbReference type="EnsemblPlants" id="TraesCS6A02G144300.1">
    <property type="protein sequence ID" value="TraesCS6A02G144300.1"/>
    <property type="gene ID" value="TraesCS6A02G144300"/>
</dbReference>
<reference evidence="2" key="1">
    <citation type="submission" date="2018-08" db="EMBL/GenBank/DDBJ databases">
        <authorList>
            <person name="Rossello M."/>
        </authorList>
    </citation>
    <scope>NUCLEOTIDE SEQUENCE [LARGE SCALE GENOMIC DNA]</scope>
    <source>
        <strain evidence="2">cv. Chinese Spring</strain>
    </source>
</reference>
<proteinExistence type="predicted"/>
<evidence type="ECO:0000313" key="2">
    <source>
        <dbReference type="EnsemblPlants" id="TraesCS6A02G144300.1"/>
    </source>
</evidence>
<feature type="region of interest" description="Disordered" evidence="1">
    <location>
        <begin position="42"/>
        <end position="67"/>
    </location>
</feature>
<feature type="region of interest" description="Disordered" evidence="1">
    <location>
        <begin position="1"/>
        <end position="24"/>
    </location>
</feature>
<evidence type="ECO:0000256" key="1">
    <source>
        <dbReference type="SAM" id="MobiDB-lite"/>
    </source>
</evidence>
<accession>A0A3B6NN49</accession>
<dbReference type="Gramene" id="TraesCS6A02G144300.1">
    <property type="protein sequence ID" value="TraesCS6A02G144300.1"/>
    <property type="gene ID" value="TraesCS6A02G144300"/>
</dbReference>
<dbReference type="PaxDb" id="4565-Traes_6AS_2CAE778D1.10"/>
<dbReference type="Gramene" id="TraesRN6A0100313700.1">
    <property type="protein sequence ID" value="TraesRN6A0100313700.1"/>
    <property type="gene ID" value="TraesRN6A0100313700"/>
</dbReference>
<organism evidence="2">
    <name type="scientific">Triticum aestivum</name>
    <name type="common">Wheat</name>
    <dbReference type="NCBI Taxonomy" id="4565"/>
    <lineage>
        <taxon>Eukaryota</taxon>
        <taxon>Viridiplantae</taxon>
        <taxon>Streptophyta</taxon>
        <taxon>Embryophyta</taxon>
        <taxon>Tracheophyta</taxon>
        <taxon>Spermatophyta</taxon>
        <taxon>Magnoliopsida</taxon>
        <taxon>Liliopsida</taxon>
        <taxon>Poales</taxon>
        <taxon>Poaceae</taxon>
        <taxon>BOP clade</taxon>
        <taxon>Pooideae</taxon>
        <taxon>Triticodae</taxon>
        <taxon>Triticeae</taxon>
        <taxon>Triticinae</taxon>
        <taxon>Triticum</taxon>
    </lineage>
</organism>
<dbReference type="Proteomes" id="UP000019116">
    <property type="component" value="Chromosome 6A"/>
</dbReference>
<reference evidence="2" key="2">
    <citation type="submission" date="2018-10" db="UniProtKB">
        <authorList>
            <consortium name="EnsemblPlants"/>
        </authorList>
    </citation>
    <scope>IDENTIFICATION</scope>
</reference>
<name>A0A3B6NN49_WHEAT</name>